<evidence type="ECO:0000256" key="1">
    <source>
        <dbReference type="SAM" id="MobiDB-lite"/>
    </source>
</evidence>
<proteinExistence type="predicted"/>
<dbReference type="EC" id="1.2.1.11" evidence="2"/>
<dbReference type="AlphaFoldDB" id="A0A6J4TGH3"/>
<dbReference type="EMBL" id="CADCWE010000014">
    <property type="protein sequence ID" value="CAA9521995.1"/>
    <property type="molecule type" value="Genomic_DNA"/>
</dbReference>
<feature type="region of interest" description="Disordered" evidence="1">
    <location>
        <begin position="1"/>
        <end position="48"/>
    </location>
</feature>
<sequence>GLRRRSGAPLRTARHQVCPPRPQHRPRRRRGLDPQRRTIQGGRVAAGL</sequence>
<accession>A0A6J4TGH3</accession>
<name>A0A6J4TGH3_9BACT</name>
<protein>
    <submittedName>
        <fullName evidence="2">Aspartate-semialdehyde dehydrogenase</fullName>
        <ecNumber evidence="2">1.2.1.11</ecNumber>
    </submittedName>
</protein>
<dbReference type="GO" id="GO:0004073">
    <property type="term" value="F:aspartate-semialdehyde dehydrogenase activity"/>
    <property type="evidence" value="ECO:0007669"/>
    <property type="project" value="UniProtKB-EC"/>
</dbReference>
<feature type="non-terminal residue" evidence="2">
    <location>
        <position position="48"/>
    </location>
</feature>
<reference evidence="2" key="1">
    <citation type="submission" date="2020-02" db="EMBL/GenBank/DDBJ databases">
        <authorList>
            <person name="Meier V. D."/>
        </authorList>
    </citation>
    <scope>NUCLEOTIDE SEQUENCE</scope>
    <source>
        <strain evidence="2">AVDCRST_MAG73</strain>
    </source>
</reference>
<gene>
    <name evidence="2" type="ORF">AVDCRST_MAG73-237</name>
</gene>
<evidence type="ECO:0000313" key="2">
    <source>
        <dbReference type="EMBL" id="CAA9521995.1"/>
    </source>
</evidence>
<feature type="non-terminal residue" evidence="2">
    <location>
        <position position="1"/>
    </location>
</feature>
<organism evidence="2">
    <name type="scientific">uncultured Thermomicrobiales bacterium</name>
    <dbReference type="NCBI Taxonomy" id="1645740"/>
    <lineage>
        <taxon>Bacteria</taxon>
        <taxon>Pseudomonadati</taxon>
        <taxon>Thermomicrobiota</taxon>
        <taxon>Thermomicrobia</taxon>
        <taxon>Thermomicrobiales</taxon>
        <taxon>environmental samples</taxon>
    </lineage>
</organism>
<keyword evidence="2" id="KW-0560">Oxidoreductase</keyword>